<dbReference type="GO" id="GO:0004733">
    <property type="term" value="F:pyridoxamine phosphate oxidase activity"/>
    <property type="evidence" value="ECO:0007669"/>
    <property type="project" value="InterPro"/>
</dbReference>
<dbReference type="SUPFAM" id="SSF50475">
    <property type="entry name" value="FMN-binding split barrel"/>
    <property type="match status" value="1"/>
</dbReference>
<keyword evidence="2" id="KW-0285">Flavoprotein</keyword>
<keyword evidence="4" id="KW-0560">Oxidoreductase</keyword>
<evidence type="ECO:0000313" key="7">
    <source>
        <dbReference type="Proteomes" id="UP000256561"/>
    </source>
</evidence>
<dbReference type="GO" id="GO:0008615">
    <property type="term" value="P:pyridoxine biosynthetic process"/>
    <property type="evidence" value="ECO:0007669"/>
    <property type="project" value="InterPro"/>
</dbReference>
<dbReference type="GO" id="GO:0010181">
    <property type="term" value="F:FMN binding"/>
    <property type="evidence" value="ECO:0007669"/>
    <property type="project" value="InterPro"/>
</dbReference>
<proteinExistence type="predicted"/>
<evidence type="ECO:0000256" key="2">
    <source>
        <dbReference type="ARBA" id="ARBA00022630"/>
    </source>
</evidence>
<dbReference type="RefSeq" id="WP_115592319.1">
    <property type="nucleotide sequence ID" value="NZ_QRHA01000003.1"/>
</dbReference>
<dbReference type="Proteomes" id="UP000256561">
    <property type="component" value="Unassembled WGS sequence"/>
</dbReference>
<comment type="caution">
    <text evidence="6">The sequence shown here is derived from an EMBL/GenBank/DDBJ whole genome shotgun (WGS) entry which is preliminary data.</text>
</comment>
<sequence>MIPERSWQQRLHASLTLATTPENRYFQMATCDEHGIPHNRTVVFRELESSPEALLIVSDLRTEKCQHLQSNRNVSGCWYFSQTREQYRFACQGEVLTSSGHHNLLEAHWQRLSEPGRQQYFRNQLHASEYFDCSGRGFPLENYPPQFCVIRLIIERVDYLSVAEQPHERIMFEKSSDGSWLGSQIDP</sequence>
<dbReference type="OrthoDB" id="5736591at2"/>
<dbReference type="Gene3D" id="2.30.110.10">
    <property type="entry name" value="Electron Transport, Fmn-binding Protein, Chain A"/>
    <property type="match status" value="1"/>
</dbReference>
<dbReference type="InterPro" id="IPR024624">
    <property type="entry name" value="Pyridox_Oxase_Alr4036_FMN-bd"/>
</dbReference>
<dbReference type="PANTHER" id="PTHR10851">
    <property type="entry name" value="PYRIDOXINE-5-PHOSPHATE OXIDASE"/>
    <property type="match status" value="1"/>
</dbReference>
<dbReference type="InterPro" id="IPR000659">
    <property type="entry name" value="Pyridox_Oxase"/>
</dbReference>
<evidence type="ECO:0000256" key="3">
    <source>
        <dbReference type="ARBA" id="ARBA00022643"/>
    </source>
</evidence>
<protein>
    <submittedName>
        <fullName evidence="6">Pyridoxamine 5'-phosphate oxidase</fullName>
    </submittedName>
</protein>
<feature type="domain" description="Pyridoxamine 5'-phosphate oxidase Alr4036 family FMN-binding" evidence="5">
    <location>
        <begin position="5"/>
        <end position="95"/>
    </location>
</feature>
<dbReference type="PANTHER" id="PTHR10851:SF3">
    <property type="entry name" value="PYRIDOXINE_PYRIDOXAMINE 5'-PHOSPHATE OXIDASE 2"/>
    <property type="match status" value="1"/>
</dbReference>
<dbReference type="AlphaFoldDB" id="A0A3D8MBL7"/>
<dbReference type="Pfam" id="PF12766">
    <property type="entry name" value="Pyridox_oxase_2"/>
    <property type="match status" value="1"/>
</dbReference>
<accession>A0A3D8MBL7</accession>
<name>A0A3D8MBL7_9ALTE</name>
<keyword evidence="3" id="KW-0288">FMN</keyword>
<dbReference type="InterPro" id="IPR012349">
    <property type="entry name" value="Split_barrel_FMN-bd"/>
</dbReference>
<comment type="cofactor">
    <cofactor evidence="1">
        <name>FMN</name>
        <dbReference type="ChEBI" id="CHEBI:58210"/>
    </cofactor>
</comment>
<evidence type="ECO:0000256" key="1">
    <source>
        <dbReference type="ARBA" id="ARBA00001917"/>
    </source>
</evidence>
<organism evidence="6 7">
    <name type="scientific">Alteromonas aestuariivivens</name>
    <dbReference type="NCBI Taxonomy" id="1938339"/>
    <lineage>
        <taxon>Bacteria</taxon>
        <taxon>Pseudomonadati</taxon>
        <taxon>Pseudomonadota</taxon>
        <taxon>Gammaproteobacteria</taxon>
        <taxon>Alteromonadales</taxon>
        <taxon>Alteromonadaceae</taxon>
        <taxon>Alteromonas/Salinimonas group</taxon>
        <taxon>Alteromonas</taxon>
    </lineage>
</organism>
<reference evidence="7" key="1">
    <citation type="submission" date="2018-08" db="EMBL/GenBank/DDBJ databases">
        <authorList>
            <person name="Zhang J."/>
            <person name="Du Z.-J."/>
        </authorList>
    </citation>
    <scope>NUCLEOTIDE SEQUENCE [LARGE SCALE GENOMIC DNA]</scope>
    <source>
        <strain evidence="7">KCTC 52655</strain>
    </source>
</reference>
<dbReference type="EMBL" id="QRHA01000003">
    <property type="protein sequence ID" value="RDV27416.1"/>
    <property type="molecule type" value="Genomic_DNA"/>
</dbReference>
<gene>
    <name evidence="6" type="ORF">DXV75_05135</name>
</gene>
<keyword evidence="7" id="KW-1185">Reference proteome</keyword>
<evidence type="ECO:0000256" key="4">
    <source>
        <dbReference type="ARBA" id="ARBA00023002"/>
    </source>
</evidence>
<evidence type="ECO:0000259" key="5">
    <source>
        <dbReference type="Pfam" id="PF12766"/>
    </source>
</evidence>
<evidence type="ECO:0000313" key="6">
    <source>
        <dbReference type="EMBL" id="RDV27416.1"/>
    </source>
</evidence>